<keyword evidence="2" id="KW-0812">Transmembrane</keyword>
<dbReference type="EMBL" id="FNSD01000001">
    <property type="protein sequence ID" value="SEB81687.1"/>
    <property type="molecule type" value="Genomic_DNA"/>
</dbReference>
<dbReference type="OrthoDB" id="129807at2"/>
<proteinExistence type="predicted"/>
<feature type="region of interest" description="Disordered" evidence="1">
    <location>
        <begin position="1"/>
        <end position="45"/>
    </location>
</feature>
<evidence type="ECO:0000313" key="4">
    <source>
        <dbReference type="Proteomes" id="UP000182409"/>
    </source>
</evidence>
<sequence length="244" mass="26208">MPTEFNDRDHVESVKGPSTSHDEHGLPKPVPHPSEKFDAEHPGYETTDVNTRGVVVFLGGLMGFLIVFFVLCYAMGKAINYGLLKQDVDEASKSALAGGSPAGIQRRGESLANNPVQEQEAAAKIAQSFPTPRVPTDDDNQETADMHAREDLLLEHYTAAEASEGPAGTVRIPIEKAMELVVKRGLPAASSMASATQGKLTGDKQYTAVAPLTSGFARTGYELDQIESREQKMSLGENPAEAKK</sequence>
<feature type="compositionally biased region" description="Basic and acidic residues" evidence="1">
    <location>
        <begin position="1"/>
        <end position="13"/>
    </location>
</feature>
<organism evidence="3 4">
    <name type="scientific">Terriglobus roseus</name>
    <dbReference type="NCBI Taxonomy" id="392734"/>
    <lineage>
        <taxon>Bacteria</taxon>
        <taxon>Pseudomonadati</taxon>
        <taxon>Acidobacteriota</taxon>
        <taxon>Terriglobia</taxon>
        <taxon>Terriglobales</taxon>
        <taxon>Acidobacteriaceae</taxon>
        <taxon>Terriglobus</taxon>
    </lineage>
</organism>
<accession>A0A1H4MFS6</accession>
<reference evidence="3 4" key="1">
    <citation type="submission" date="2016-10" db="EMBL/GenBank/DDBJ databases">
        <authorList>
            <person name="de Groot N.N."/>
        </authorList>
    </citation>
    <scope>NUCLEOTIDE SEQUENCE [LARGE SCALE GENOMIC DNA]</scope>
    <source>
        <strain evidence="3 4">AB35.6</strain>
    </source>
</reference>
<feature type="transmembrane region" description="Helical" evidence="2">
    <location>
        <begin position="54"/>
        <end position="76"/>
    </location>
</feature>
<evidence type="ECO:0008006" key="5">
    <source>
        <dbReference type="Google" id="ProtNLM"/>
    </source>
</evidence>
<dbReference type="Proteomes" id="UP000182409">
    <property type="component" value="Unassembled WGS sequence"/>
</dbReference>
<dbReference type="RefSeq" id="WP_074653609.1">
    <property type="nucleotide sequence ID" value="NZ_FNSD01000001.1"/>
</dbReference>
<gene>
    <name evidence="3" type="ORF">SAMN05443244_1916</name>
</gene>
<dbReference type="AlphaFoldDB" id="A0A1H4MFS6"/>
<feature type="compositionally biased region" description="Basic and acidic residues" evidence="1">
    <location>
        <begin position="33"/>
        <end position="43"/>
    </location>
</feature>
<evidence type="ECO:0000256" key="2">
    <source>
        <dbReference type="SAM" id="Phobius"/>
    </source>
</evidence>
<protein>
    <recommendedName>
        <fullName evidence="5">Transmembrane protein</fullName>
    </recommendedName>
</protein>
<keyword evidence="2" id="KW-1133">Transmembrane helix</keyword>
<evidence type="ECO:0000256" key="1">
    <source>
        <dbReference type="SAM" id="MobiDB-lite"/>
    </source>
</evidence>
<evidence type="ECO:0000313" key="3">
    <source>
        <dbReference type="EMBL" id="SEB81687.1"/>
    </source>
</evidence>
<keyword evidence="2" id="KW-0472">Membrane</keyword>
<name>A0A1H4MFS6_9BACT</name>